<evidence type="ECO:0000313" key="1">
    <source>
        <dbReference type="EMBL" id="PPK65195.1"/>
    </source>
</evidence>
<name>A0A2S6GIZ9_9PSEU</name>
<dbReference type="Gene3D" id="3.40.50.2300">
    <property type="match status" value="1"/>
</dbReference>
<accession>A0A2S6GIZ9</accession>
<dbReference type="EMBL" id="PTIX01000015">
    <property type="protein sequence ID" value="PPK65195.1"/>
    <property type="molecule type" value="Genomic_DNA"/>
</dbReference>
<dbReference type="InterPro" id="IPR028082">
    <property type="entry name" value="Peripla_BP_I"/>
</dbReference>
<sequence length="404" mass="43476">MVVGGLLTAAGLWYVPRWLGTGLPELGIGVSVRLVDTPIGVECVGYSDRSGQTFGDSDWMRTAQRAVFEMNETAARLHAESPARPLVSVIYLSELTKPEGQVGADDSTVEQLTGLLLLQAWANQPSDHPTPVLRVVIANAGFLMSQAGTAVDLITPLLEQDRSVLGVVGMSRTVDSVEQAITRLGDLGVPVVGTTLTGTGLTNRSPLYFQVIPDNHQEAALVQRYAAEAGKALTVYQPESVDGDGYLASLHDELAQLVRAEDLRLWRDVALVDPVCGADRIAFFAGRQPDFDRFLDQVLDVCGKDLPTVIGDDTVARFVAQQAKRANPKYSGKSITYVSLGPLTVLRNRDCLSDGTTRATPLCAGLRDLTGGRPLALLRLPDVRDFARPPECVLIVNADATQCR</sequence>
<keyword evidence="2" id="KW-1185">Reference proteome</keyword>
<evidence type="ECO:0000313" key="2">
    <source>
        <dbReference type="Proteomes" id="UP000239203"/>
    </source>
</evidence>
<dbReference type="Proteomes" id="UP000239203">
    <property type="component" value="Unassembled WGS sequence"/>
</dbReference>
<dbReference type="AlphaFoldDB" id="A0A2S6GIZ9"/>
<protein>
    <recommendedName>
        <fullName evidence="3">ABC-type branched-subunit amino acid transport system substrate-binding protein</fullName>
    </recommendedName>
</protein>
<gene>
    <name evidence="1" type="ORF">CLV40_11542</name>
</gene>
<organism evidence="1 2">
    <name type="scientific">Actinokineospora auranticolor</name>
    <dbReference type="NCBI Taxonomy" id="155976"/>
    <lineage>
        <taxon>Bacteria</taxon>
        <taxon>Bacillati</taxon>
        <taxon>Actinomycetota</taxon>
        <taxon>Actinomycetes</taxon>
        <taxon>Pseudonocardiales</taxon>
        <taxon>Pseudonocardiaceae</taxon>
        <taxon>Actinokineospora</taxon>
    </lineage>
</organism>
<comment type="caution">
    <text evidence="1">The sequence shown here is derived from an EMBL/GenBank/DDBJ whole genome shotgun (WGS) entry which is preliminary data.</text>
</comment>
<proteinExistence type="predicted"/>
<reference evidence="1 2" key="1">
    <citation type="submission" date="2018-02" db="EMBL/GenBank/DDBJ databases">
        <title>Genomic Encyclopedia of Archaeal and Bacterial Type Strains, Phase II (KMG-II): from individual species to whole genera.</title>
        <authorList>
            <person name="Goeker M."/>
        </authorList>
    </citation>
    <scope>NUCLEOTIDE SEQUENCE [LARGE SCALE GENOMIC DNA]</scope>
    <source>
        <strain evidence="1 2">YU 961-1</strain>
    </source>
</reference>
<dbReference type="SUPFAM" id="SSF53822">
    <property type="entry name" value="Periplasmic binding protein-like I"/>
    <property type="match status" value="1"/>
</dbReference>
<evidence type="ECO:0008006" key="3">
    <source>
        <dbReference type="Google" id="ProtNLM"/>
    </source>
</evidence>